<evidence type="ECO:0000313" key="2">
    <source>
        <dbReference type="EMBL" id="TDS79706.1"/>
    </source>
</evidence>
<accession>A0A4R7FPV5</accession>
<organism evidence="2 3">
    <name type="scientific">Amnibacterium kyonggiense</name>
    <dbReference type="NCBI Taxonomy" id="595671"/>
    <lineage>
        <taxon>Bacteria</taxon>
        <taxon>Bacillati</taxon>
        <taxon>Actinomycetota</taxon>
        <taxon>Actinomycetes</taxon>
        <taxon>Micrococcales</taxon>
        <taxon>Microbacteriaceae</taxon>
        <taxon>Amnibacterium</taxon>
    </lineage>
</organism>
<evidence type="ECO:0000256" key="1">
    <source>
        <dbReference type="SAM" id="MobiDB-lite"/>
    </source>
</evidence>
<feature type="region of interest" description="Disordered" evidence="1">
    <location>
        <begin position="56"/>
        <end position="89"/>
    </location>
</feature>
<dbReference type="EMBL" id="SOAM01000001">
    <property type="protein sequence ID" value="TDS79706.1"/>
    <property type="molecule type" value="Genomic_DNA"/>
</dbReference>
<name>A0A4R7FPV5_9MICO</name>
<comment type="caution">
    <text evidence="2">The sequence shown here is derived from an EMBL/GenBank/DDBJ whole genome shotgun (WGS) entry which is preliminary data.</text>
</comment>
<dbReference type="AlphaFoldDB" id="A0A4R7FPV5"/>
<proteinExistence type="predicted"/>
<dbReference type="Proteomes" id="UP000295344">
    <property type="component" value="Unassembled WGS sequence"/>
</dbReference>
<dbReference type="RefSeq" id="WP_133764106.1">
    <property type="nucleotide sequence ID" value="NZ_BAAARP010000001.1"/>
</dbReference>
<keyword evidence="3" id="KW-1185">Reference proteome</keyword>
<sequence length="89" mass="9762">METHAGAAAVERDHVRDATIAQFGTPPLRFTQNQAIRATTWVVDVLERVWLRGSAETARHAARRPAERGVSAEKCGSATELRIREGQPA</sequence>
<protein>
    <submittedName>
        <fullName evidence="2">Uncharacterized protein</fullName>
    </submittedName>
</protein>
<reference evidence="2 3" key="1">
    <citation type="submission" date="2019-03" db="EMBL/GenBank/DDBJ databases">
        <title>Genomic Encyclopedia of Archaeal and Bacterial Type Strains, Phase II (KMG-II): from individual species to whole genera.</title>
        <authorList>
            <person name="Goeker M."/>
        </authorList>
    </citation>
    <scope>NUCLEOTIDE SEQUENCE [LARGE SCALE GENOMIC DNA]</scope>
    <source>
        <strain evidence="2 3">DSM 24782</strain>
    </source>
</reference>
<evidence type="ECO:0000313" key="3">
    <source>
        <dbReference type="Proteomes" id="UP000295344"/>
    </source>
</evidence>
<gene>
    <name evidence="2" type="ORF">CLV52_0243</name>
</gene>